<keyword evidence="2" id="KW-0732">Signal</keyword>
<dbReference type="AlphaFoldDB" id="A0A2U9T777"/>
<feature type="region of interest" description="Disordered" evidence="1">
    <location>
        <begin position="187"/>
        <end position="242"/>
    </location>
</feature>
<accession>A0A2U9T777</accession>
<evidence type="ECO:0000313" key="6">
    <source>
        <dbReference type="Proteomes" id="UP000320431"/>
    </source>
</evidence>
<organism evidence="3 5">
    <name type="scientific">Marilutibacter maris</name>
    <dbReference type="NCBI Taxonomy" id="1605891"/>
    <lineage>
        <taxon>Bacteria</taxon>
        <taxon>Pseudomonadati</taxon>
        <taxon>Pseudomonadota</taxon>
        <taxon>Gammaproteobacteria</taxon>
        <taxon>Lysobacterales</taxon>
        <taxon>Lysobacteraceae</taxon>
        <taxon>Marilutibacter</taxon>
    </lineage>
</organism>
<proteinExistence type="predicted"/>
<name>A0A2U9T777_9GAMM</name>
<sequence length="242" mass="25662">MRLQKIHLILPLAIAFALAGPTALAQDAGDDAIIQDASVPRSKLVERYTDLAGSPEAAGILVDNLREGGDFVVVEEVTTENPDGTTSTTTVERTIANPNGPMGWGEVNISLSLAGALIDSGNAPDLQSALTGIETTVVQDDGSSVTTVEGGVLAMRADHMGWGQIANELGFKLGALVSAGNRSEHAAARASTRVERGGGKPERVARAERPERPVRPERAERPERPEKPERPQRPERPERGGR</sequence>
<dbReference type="OrthoDB" id="5741373at2"/>
<keyword evidence="5" id="KW-1185">Reference proteome</keyword>
<dbReference type="Proteomes" id="UP000249447">
    <property type="component" value="Chromosome"/>
</dbReference>
<dbReference type="RefSeq" id="WP_111267589.1">
    <property type="nucleotide sequence ID" value="NZ_CP029843.1"/>
</dbReference>
<feature type="signal peptide" evidence="2">
    <location>
        <begin position="1"/>
        <end position="25"/>
    </location>
</feature>
<dbReference type="KEGG" id="lmb:C9I47_2896"/>
<reference evidence="3 5" key="1">
    <citation type="submission" date="2018-05" db="EMBL/GenBank/DDBJ databases">
        <title>The complete genome of Lysobacter maris HZ9B, a marine bacterium antagonistic against terrestrial plant pathogens.</title>
        <authorList>
            <person name="Zhang X.-Q."/>
        </authorList>
    </citation>
    <scope>NUCLEOTIDE SEQUENCE [LARGE SCALE GENOMIC DNA]</scope>
    <source>
        <strain evidence="3 5">HZ9B</strain>
    </source>
</reference>
<evidence type="ECO:0000256" key="1">
    <source>
        <dbReference type="SAM" id="MobiDB-lite"/>
    </source>
</evidence>
<evidence type="ECO:0000313" key="3">
    <source>
        <dbReference type="EMBL" id="AWV08566.1"/>
    </source>
</evidence>
<dbReference type="Proteomes" id="UP000320431">
    <property type="component" value="Unassembled WGS sequence"/>
</dbReference>
<dbReference type="EMBL" id="CP029843">
    <property type="protein sequence ID" value="AWV08566.1"/>
    <property type="molecule type" value="Genomic_DNA"/>
</dbReference>
<dbReference type="EMBL" id="VICD02000152">
    <property type="protein sequence ID" value="KAB8189271.1"/>
    <property type="molecule type" value="Genomic_DNA"/>
</dbReference>
<feature type="chain" id="PRO_5036053201" evidence="2">
    <location>
        <begin position="26"/>
        <end position="242"/>
    </location>
</feature>
<evidence type="ECO:0000313" key="5">
    <source>
        <dbReference type="Proteomes" id="UP000249447"/>
    </source>
</evidence>
<protein>
    <submittedName>
        <fullName evidence="3">Uncharacterized protein</fullName>
    </submittedName>
</protein>
<gene>
    <name evidence="3" type="ORF">C9I47_2896</name>
    <name evidence="4" type="ORF">FKV24_009505</name>
</gene>
<evidence type="ECO:0000313" key="4">
    <source>
        <dbReference type="EMBL" id="KAB8189271.1"/>
    </source>
</evidence>
<evidence type="ECO:0000256" key="2">
    <source>
        <dbReference type="SAM" id="SignalP"/>
    </source>
</evidence>
<reference evidence="4 6" key="2">
    <citation type="submission" date="2019-10" db="EMBL/GenBank/DDBJ databases">
        <title>Lysobacter alkalisoli sp. nov., isolated from saline-alkaline soil.</title>
        <authorList>
            <person name="Sun J.-Q."/>
        </authorList>
    </citation>
    <scope>NUCLEOTIDE SEQUENCE [LARGE SCALE GENOMIC DNA]</scope>
    <source>
        <strain evidence="4 6">KCTC 42381</strain>
    </source>
</reference>